<dbReference type="EMBL" id="BMIF01000004">
    <property type="protein sequence ID" value="GGA65004.1"/>
    <property type="molecule type" value="Genomic_DNA"/>
</dbReference>
<feature type="transmembrane region" description="Helical" evidence="2">
    <location>
        <begin position="145"/>
        <end position="166"/>
    </location>
</feature>
<organism evidence="3 4">
    <name type="scientific">Nitratireductor aestuarii</name>
    <dbReference type="NCBI Taxonomy" id="1735103"/>
    <lineage>
        <taxon>Bacteria</taxon>
        <taxon>Pseudomonadati</taxon>
        <taxon>Pseudomonadota</taxon>
        <taxon>Alphaproteobacteria</taxon>
        <taxon>Hyphomicrobiales</taxon>
        <taxon>Phyllobacteriaceae</taxon>
        <taxon>Nitratireductor</taxon>
    </lineage>
</organism>
<reference evidence="3" key="1">
    <citation type="journal article" date="2014" name="Int. J. Syst. Evol. Microbiol.">
        <title>Complete genome sequence of Corynebacterium casei LMG S-19264T (=DSM 44701T), isolated from a smear-ripened cheese.</title>
        <authorList>
            <consortium name="US DOE Joint Genome Institute (JGI-PGF)"/>
            <person name="Walter F."/>
            <person name="Albersmeier A."/>
            <person name="Kalinowski J."/>
            <person name="Ruckert C."/>
        </authorList>
    </citation>
    <scope>NUCLEOTIDE SEQUENCE</scope>
    <source>
        <strain evidence="3">CGMCC 1.15320</strain>
    </source>
</reference>
<protein>
    <submittedName>
        <fullName evidence="3">Uncharacterized protein</fullName>
    </submittedName>
</protein>
<keyword evidence="4" id="KW-1185">Reference proteome</keyword>
<reference evidence="3" key="2">
    <citation type="submission" date="2020-09" db="EMBL/GenBank/DDBJ databases">
        <authorList>
            <person name="Sun Q."/>
            <person name="Zhou Y."/>
        </authorList>
    </citation>
    <scope>NUCLEOTIDE SEQUENCE</scope>
    <source>
        <strain evidence="3">CGMCC 1.15320</strain>
    </source>
</reference>
<accession>A0A916W3S3</accession>
<comment type="caution">
    <text evidence="3">The sequence shown here is derived from an EMBL/GenBank/DDBJ whole genome shotgun (WGS) entry which is preliminary data.</text>
</comment>
<evidence type="ECO:0000313" key="3">
    <source>
        <dbReference type="EMBL" id="GGA65004.1"/>
    </source>
</evidence>
<feature type="region of interest" description="Disordered" evidence="1">
    <location>
        <begin position="17"/>
        <end position="37"/>
    </location>
</feature>
<dbReference type="AlphaFoldDB" id="A0A916W3S3"/>
<gene>
    <name evidence="3" type="ORF">GCM10011385_18500</name>
</gene>
<name>A0A916W3S3_9HYPH</name>
<keyword evidence="2" id="KW-0472">Membrane</keyword>
<keyword evidence="2" id="KW-0812">Transmembrane</keyword>
<dbReference type="Proteomes" id="UP000636264">
    <property type="component" value="Unassembled WGS sequence"/>
</dbReference>
<evidence type="ECO:0000256" key="1">
    <source>
        <dbReference type="SAM" id="MobiDB-lite"/>
    </source>
</evidence>
<dbReference type="RefSeq" id="WP_188720754.1">
    <property type="nucleotide sequence ID" value="NZ_BMIF01000004.1"/>
</dbReference>
<sequence length="329" mass="35408">MTQSVIQNIPGTCVPDLANDRAVNGEQQPTRGTPRAANATAQLPEAAGMPVADPMVTRKTIEPMSQALDQIEQALTKLKSADTRVDDYITDFSEIIRYIGSILIKNADAMRQGALNDRLAARQAARSAMLSEAEKLHEAASSTRLYAAIGLVVTVAVTIATLGVSFRSAMLTSMKNALATEGNVAANLEKEAAEVLQKQIGKMEDPGTLRLMKDQIAKAESMAERITKDTSERTANLASTVERMDRLSQWGNAGGNGIAHGIETIGQGASRSDEADGRLFAAHSQFDQQQGDVKKDLGEKLNDICRQAIDAHGKLLQCQADQMRAVTRF</sequence>
<evidence type="ECO:0000256" key="2">
    <source>
        <dbReference type="SAM" id="Phobius"/>
    </source>
</evidence>
<proteinExistence type="predicted"/>
<evidence type="ECO:0000313" key="4">
    <source>
        <dbReference type="Proteomes" id="UP000636264"/>
    </source>
</evidence>
<keyword evidence="2" id="KW-1133">Transmembrane helix</keyword>